<name>A0A930VSI0_9ACTN</name>
<reference evidence="1" key="1">
    <citation type="submission" date="2020-11" db="EMBL/GenBank/DDBJ databases">
        <title>Nocardioides cynanchi sp. nov., isolated from soil of rhizosphere of Cynanchum wilfordii.</title>
        <authorList>
            <person name="Lee J.-S."/>
            <person name="Suh M.K."/>
            <person name="Kim J.-S."/>
        </authorList>
    </citation>
    <scope>NUCLEOTIDE SEQUENCE</scope>
    <source>
        <strain evidence="1">KCTC 19276</strain>
    </source>
</reference>
<dbReference type="AlphaFoldDB" id="A0A930VSI0"/>
<evidence type="ECO:0000313" key="1">
    <source>
        <dbReference type="EMBL" id="MBF4770045.1"/>
    </source>
</evidence>
<accession>A0A930VSI0</accession>
<dbReference type="Gene3D" id="3.40.960.10">
    <property type="entry name" value="VSR Endonuclease"/>
    <property type="match status" value="1"/>
</dbReference>
<sequence>MAHQAGLSDKNLRTLVANQQLRHPIQNVYIAAQAPDDIPTRIAMLRLVVPEGCFIVDRTAAWLHGTEMALAPNDHLTPPKVSIFRHADHGRLRNELSRSGERTVLARDLTEIGGLCVTTPLRTALDLGRFLSRDQAIACLDALLRLGFFSAEELLAEVPRFAKQRGVRQLRALAPLADGRSQSQGESVLRLRWLDAGLPRPQLQIEIREAGRVVYYLDIGLEELLLAVEYDGARFHSTAADQRYDLARRDWLAHERGWVVRAFRGGDIYGRHDAEAALQAAFRQARASLGERTYIALGQLAEVGTRGRSAPTRR</sequence>
<dbReference type="RefSeq" id="WP_194698190.1">
    <property type="nucleotide sequence ID" value="NZ_JADKPO010000037.1"/>
</dbReference>
<keyword evidence="2" id="KW-1185">Reference proteome</keyword>
<evidence type="ECO:0000313" key="2">
    <source>
        <dbReference type="Proteomes" id="UP000660668"/>
    </source>
</evidence>
<organism evidence="1 2">
    <name type="scientific">Nocardioides agariphilus</name>
    <dbReference type="NCBI Taxonomy" id="433664"/>
    <lineage>
        <taxon>Bacteria</taxon>
        <taxon>Bacillati</taxon>
        <taxon>Actinomycetota</taxon>
        <taxon>Actinomycetes</taxon>
        <taxon>Propionibacteriales</taxon>
        <taxon>Nocardioidaceae</taxon>
        <taxon>Nocardioides</taxon>
    </lineage>
</organism>
<protein>
    <recommendedName>
        <fullName evidence="3">DUF559 domain-containing protein</fullName>
    </recommendedName>
</protein>
<evidence type="ECO:0008006" key="3">
    <source>
        <dbReference type="Google" id="ProtNLM"/>
    </source>
</evidence>
<comment type="caution">
    <text evidence="1">The sequence shown here is derived from an EMBL/GenBank/DDBJ whole genome shotgun (WGS) entry which is preliminary data.</text>
</comment>
<proteinExistence type="predicted"/>
<dbReference type="EMBL" id="JADKPO010000037">
    <property type="protein sequence ID" value="MBF4770045.1"/>
    <property type="molecule type" value="Genomic_DNA"/>
</dbReference>
<dbReference type="Proteomes" id="UP000660668">
    <property type="component" value="Unassembled WGS sequence"/>
</dbReference>
<gene>
    <name evidence="1" type="ORF">ISU10_19915</name>
</gene>